<dbReference type="AlphaFoldDB" id="A0A178CYG2"/>
<reference evidence="1 2" key="1">
    <citation type="submission" date="2016-03" db="EMBL/GenBank/DDBJ databases">
        <title>The draft genome sequence of Fonsecaea nubica causative agent of cutaneous subcutaneous infection in human host.</title>
        <authorList>
            <person name="Costa F."/>
            <person name="Sybren D.H."/>
            <person name="Raittz R.T."/>
            <person name="Weiss V.A."/>
            <person name="Leao A.C."/>
            <person name="Gomes R."/>
            <person name="De Souza E.M."/>
            <person name="Pedrosa F.O."/>
            <person name="Steffens M.B."/>
            <person name="Bombassaro A."/>
            <person name="Tadra-Sfeir M.Z."/>
            <person name="Moreno L.F."/>
            <person name="Najafzadeh M.J."/>
            <person name="Felipe M.S."/>
            <person name="Teixeira M."/>
            <person name="Sun J."/>
            <person name="Xi L."/>
            <person name="Castro M.A."/>
            <person name="Vicente V.A."/>
        </authorList>
    </citation>
    <scope>NUCLEOTIDE SEQUENCE [LARGE SCALE GENOMIC DNA]</scope>
    <source>
        <strain evidence="1 2">CBS 269.64</strain>
    </source>
</reference>
<proteinExistence type="predicted"/>
<organism evidence="1 2">
    <name type="scientific">Fonsecaea nubica</name>
    <dbReference type="NCBI Taxonomy" id="856822"/>
    <lineage>
        <taxon>Eukaryota</taxon>
        <taxon>Fungi</taxon>
        <taxon>Dikarya</taxon>
        <taxon>Ascomycota</taxon>
        <taxon>Pezizomycotina</taxon>
        <taxon>Eurotiomycetes</taxon>
        <taxon>Chaetothyriomycetidae</taxon>
        <taxon>Chaetothyriales</taxon>
        <taxon>Herpotrichiellaceae</taxon>
        <taxon>Fonsecaea</taxon>
    </lineage>
</organism>
<keyword evidence="2" id="KW-1185">Reference proteome</keyword>
<sequence>MSSAIAEGIFVPRAVTRRDTLFNPHLADDLDSLYGDIFAQIEQVGWIEWLVQVSRSPLAHLWASSSRFPSETPLRKPLLAHHVGVTGPSAMQHLRRIEGLAIFTWKNYTHFSVRNWEQTVKATTER</sequence>
<dbReference type="GeneID" id="34589770"/>
<gene>
    <name evidence="1" type="ORF">AYO20_06355</name>
</gene>
<evidence type="ECO:0000313" key="2">
    <source>
        <dbReference type="Proteomes" id="UP000185904"/>
    </source>
</evidence>
<name>A0A178CYG2_9EURO</name>
<evidence type="ECO:0000313" key="1">
    <source>
        <dbReference type="EMBL" id="OAL34302.1"/>
    </source>
</evidence>
<dbReference type="Proteomes" id="UP000185904">
    <property type="component" value="Unassembled WGS sequence"/>
</dbReference>
<protein>
    <submittedName>
        <fullName evidence="1">Uncharacterized protein</fullName>
    </submittedName>
</protein>
<dbReference type="EMBL" id="LVCJ01000040">
    <property type="protein sequence ID" value="OAL34302.1"/>
    <property type="molecule type" value="Genomic_DNA"/>
</dbReference>
<dbReference type="RefSeq" id="XP_022499314.1">
    <property type="nucleotide sequence ID" value="XM_022644646.1"/>
</dbReference>
<comment type="caution">
    <text evidence="1">The sequence shown here is derived from an EMBL/GenBank/DDBJ whole genome shotgun (WGS) entry which is preliminary data.</text>
</comment>
<accession>A0A178CYG2</accession>